<dbReference type="OMA" id="HFTRLYY"/>
<dbReference type="Pfam" id="PF02136">
    <property type="entry name" value="NTF2"/>
    <property type="match status" value="1"/>
</dbReference>
<dbReference type="InterPro" id="IPR002075">
    <property type="entry name" value="NTF2_dom"/>
</dbReference>
<dbReference type="InterPro" id="IPR018222">
    <property type="entry name" value="Nuclear_transport_factor_2_euk"/>
</dbReference>
<organism evidence="3 4">
    <name type="scientific">Conidiobolus coronatus (strain ATCC 28846 / CBS 209.66 / NRRL 28638)</name>
    <name type="common">Delacroixia coronata</name>
    <dbReference type="NCBI Taxonomy" id="796925"/>
    <lineage>
        <taxon>Eukaryota</taxon>
        <taxon>Fungi</taxon>
        <taxon>Fungi incertae sedis</taxon>
        <taxon>Zoopagomycota</taxon>
        <taxon>Entomophthoromycotina</taxon>
        <taxon>Entomophthoromycetes</taxon>
        <taxon>Entomophthorales</taxon>
        <taxon>Ancylistaceae</taxon>
        <taxon>Conidiobolus</taxon>
    </lineage>
</organism>
<dbReference type="PROSITE" id="PS50177">
    <property type="entry name" value="NTF2_DOMAIN"/>
    <property type="match status" value="1"/>
</dbReference>
<keyword evidence="4" id="KW-1185">Reference proteome</keyword>
<dbReference type="Gene3D" id="3.10.450.50">
    <property type="match status" value="1"/>
</dbReference>
<dbReference type="AlphaFoldDB" id="A0A137NT05"/>
<evidence type="ECO:0000256" key="1">
    <source>
        <dbReference type="RuleBase" id="RU369002"/>
    </source>
</evidence>
<dbReference type="GO" id="GO:0051028">
    <property type="term" value="P:mRNA transport"/>
    <property type="evidence" value="ECO:0007669"/>
    <property type="project" value="UniProtKB-UniRule"/>
</dbReference>
<keyword evidence="1" id="KW-0539">Nucleus</keyword>
<dbReference type="GO" id="GO:0006913">
    <property type="term" value="P:nucleocytoplasmic transport"/>
    <property type="evidence" value="ECO:0007669"/>
    <property type="project" value="UniProtKB-UniRule"/>
</dbReference>
<dbReference type="GO" id="GO:0005737">
    <property type="term" value="C:cytoplasm"/>
    <property type="evidence" value="ECO:0007669"/>
    <property type="project" value="UniProtKB-SubCell"/>
</dbReference>
<reference evidence="3 4" key="1">
    <citation type="journal article" date="2015" name="Genome Biol. Evol.">
        <title>Phylogenomic analyses indicate that early fungi evolved digesting cell walls of algal ancestors of land plants.</title>
        <authorList>
            <person name="Chang Y."/>
            <person name="Wang S."/>
            <person name="Sekimoto S."/>
            <person name="Aerts A.L."/>
            <person name="Choi C."/>
            <person name="Clum A."/>
            <person name="LaButti K.M."/>
            <person name="Lindquist E.A."/>
            <person name="Yee Ngan C."/>
            <person name="Ohm R.A."/>
            <person name="Salamov A.A."/>
            <person name="Grigoriev I.V."/>
            <person name="Spatafora J.W."/>
            <person name="Berbee M.L."/>
        </authorList>
    </citation>
    <scope>NUCLEOTIDE SEQUENCE [LARGE SCALE GENOMIC DNA]</scope>
    <source>
        <strain evidence="3 4">NRRL 28638</strain>
    </source>
</reference>
<keyword evidence="1" id="KW-0813">Transport</keyword>
<sequence length="137" mass="15215">MNPEVKSFVNTASKGAETFVKLYYDFLDKNRTMLNAFYRDSSLIVINGKAFQGFQSYNTYLTSIPTTKHTVDTFNAHPLPISNANGGGHCISVTVSGRVSFGTQTTQPRTFYHSFILVPDVSTGSTHFVGNETYRLL</sequence>
<dbReference type="Proteomes" id="UP000070444">
    <property type="component" value="Unassembled WGS sequence"/>
</dbReference>
<evidence type="ECO:0000313" key="4">
    <source>
        <dbReference type="Proteomes" id="UP000070444"/>
    </source>
</evidence>
<feature type="domain" description="NTF2" evidence="2">
    <location>
        <begin position="15"/>
        <end position="136"/>
    </location>
</feature>
<evidence type="ECO:0000313" key="3">
    <source>
        <dbReference type="EMBL" id="KXN65838.1"/>
    </source>
</evidence>
<dbReference type="OrthoDB" id="25408at2759"/>
<dbReference type="InterPro" id="IPR045875">
    <property type="entry name" value="NTF2"/>
</dbReference>
<dbReference type="SUPFAM" id="SSF54427">
    <property type="entry name" value="NTF2-like"/>
    <property type="match status" value="1"/>
</dbReference>
<dbReference type="EMBL" id="KQ964809">
    <property type="protein sequence ID" value="KXN65838.1"/>
    <property type="molecule type" value="Genomic_DNA"/>
</dbReference>
<dbReference type="InterPro" id="IPR032710">
    <property type="entry name" value="NTF2-like_dom_sf"/>
</dbReference>
<accession>A0A137NT05</accession>
<gene>
    <name evidence="3" type="ORF">CONCODRAFT_20547</name>
</gene>
<dbReference type="GO" id="GO:0015031">
    <property type="term" value="P:protein transport"/>
    <property type="evidence" value="ECO:0007669"/>
    <property type="project" value="UniProtKB-KW"/>
</dbReference>
<comment type="subcellular location">
    <subcellularLocation>
        <location evidence="1">Cytoplasm</location>
    </subcellularLocation>
    <subcellularLocation>
        <location evidence="1">Nucleus</location>
    </subcellularLocation>
</comment>
<dbReference type="GO" id="GO:0005634">
    <property type="term" value="C:nucleus"/>
    <property type="evidence" value="ECO:0007669"/>
    <property type="project" value="UniProtKB-SubCell"/>
</dbReference>
<evidence type="ECO:0000259" key="2">
    <source>
        <dbReference type="PROSITE" id="PS50177"/>
    </source>
</evidence>
<dbReference type="PANTHER" id="PTHR12612">
    <property type="entry name" value="NUCLEAR TRANSPORT FACTOR 2"/>
    <property type="match status" value="1"/>
</dbReference>
<name>A0A137NT05_CONC2</name>
<dbReference type="STRING" id="796925.A0A137NT05"/>
<keyword evidence="1" id="KW-0963">Cytoplasm</keyword>
<comment type="function">
    <text evidence="1">Has a role in nuclear-cytoplasmic transport of proteins and mRNAs.</text>
</comment>
<proteinExistence type="predicted"/>
<protein>
    <recommendedName>
        <fullName evidence="1">NTF2-related export protein</fullName>
    </recommendedName>
</protein>
<keyword evidence="1" id="KW-0653">Protein transport</keyword>